<organism evidence="4 5">
    <name type="scientific">Kalanchoe fedtschenkoi</name>
    <name type="common">Lavender scallops</name>
    <name type="synonym">South American air plant</name>
    <dbReference type="NCBI Taxonomy" id="63787"/>
    <lineage>
        <taxon>Eukaryota</taxon>
        <taxon>Viridiplantae</taxon>
        <taxon>Streptophyta</taxon>
        <taxon>Embryophyta</taxon>
        <taxon>Tracheophyta</taxon>
        <taxon>Spermatophyta</taxon>
        <taxon>Magnoliopsida</taxon>
        <taxon>eudicotyledons</taxon>
        <taxon>Gunneridae</taxon>
        <taxon>Pentapetalae</taxon>
        <taxon>Saxifragales</taxon>
        <taxon>Crassulaceae</taxon>
        <taxon>Kalanchoe</taxon>
    </lineage>
</organism>
<evidence type="ECO:0000313" key="5">
    <source>
        <dbReference type="Proteomes" id="UP000594263"/>
    </source>
</evidence>
<dbReference type="InterPro" id="IPR013083">
    <property type="entry name" value="Znf_RING/FYVE/PHD"/>
</dbReference>
<dbReference type="EnsemblPlants" id="Kaladp0791s0008.1.v1.1">
    <property type="protein sequence ID" value="Kaladp0791s0008.1.v1.1.CDS.1"/>
    <property type="gene ID" value="Kaladp0791s0008.v1.1"/>
</dbReference>
<keyword evidence="2" id="KW-1133">Transmembrane helix</keyword>
<accession>A0A7N0VFG8</accession>
<dbReference type="CDD" id="cd16461">
    <property type="entry name" value="RING-H2_EL5-like"/>
    <property type="match status" value="1"/>
</dbReference>
<evidence type="ECO:0000313" key="4">
    <source>
        <dbReference type="EnsemblPlants" id="Kaladp0791s0008.1.v1.1.CDS.1"/>
    </source>
</evidence>
<feature type="domain" description="RING-type" evidence="3">
    <location>
        <begin position="109"/>
        <end position="151"/>
    </location>
</feature>
<keyword evidence="1" id="KW-0863">Zinc-finger</keyword>
<evidence type="ECO:0000256" key="1">
    <source>
        <dbReference type="PROSITE-ProRule" id="PRU00175"/>
    </source>
</evidence>
<dbReference type="Gramene" id="Kaladp0791s0008.1.v1.1">
    <property type="protein sequence ID" value="Kaladp0791s0008.1.v1.1.CDS.1"/>
    <property type="gene ID" value="Kaladp0791s0008.v1.1"/>
</dbReference>
<dbReference type="GO" id="GO:0008270">
    <property type="term" value="F:zinc ion binding"/>
    <property type="evidence" value="ECO:0007669"/>
    <property type="project" value="UniProtKB-KW"/>
</dbReference>
<dbReference type="SUPFAM" id="SSF57850">
    <property type="entry name" value="RING/U-box"/>
    <property type="match status" value="1"/>
</dbReference>
<keyword evidence="2" id="KW-0812">Transmembrane</keyword>
<keyword evidence="5" id="KW-1185">Reference proteome</keyword>
<reference evidence="4" key="1">
    <citation type="submission" date="2021-01" db="UniProtKB">
        <authorList>
            <consortium name="EnsemblPlants"/>
        </authorList>
    </citation>
    <scope>IDENTIFICATION</scope>
</reference>
<dbReference type="GO" id="GO:0016567">
    <property type="term" value="P:protein ubiquitination"/>
    <property type="evidence" value="ECO:0007669"/>
    <property type="project" value="UniProtKB-UniPathway"/>
</dbReference>
<proteinExistence type="predicted"/>
<evidence type="ECO:0000256" key="2">
    <source>
        <dbReference type="SAM" id="Phobius"/>
    </source>
</evidence>
<protein>
    <recommendedName>
        <fullName evidence="3">RING-type domain-containing protein</fullName>
    </recommendedName>
</protein>
<dbReference type="Pfam" id="PF13639">
    <property type="entry name" value="zf-RING_2"/>
    <property type="match status" value="1"/>
</dbReference>
<keyword evidence="1" id="KW-0479">Metal-binding</keyword>
<evidence type="ECO:0000259" key="3">
    <source>
        <dbReference type="PROSITE" id="PS50089"/>
    </source>
</evidence>
<dbReference type="Proteomes" id="UP000594263">
    <property type="component" value="Unplaced"/>
</dbReference>
<dbReference type="UniPathway" id="UPA00143"/>
<sequence>MEDVTYSINPTAPPPPPPALGDNLPMMYYGLVVVGTVTAVLAIYNLIIIWWCTGDHRSESGRASGESGNPATHLSSSKYGSSFKYKKGPGLFRDVEHDDGEHMNVEYECCVCLSAFEDGEEVRELGRCKHSFHAQCIDMWLYSHLDCPLCRQGVEIAATSHQDALSINSDIMV</sequence>
<dbReference type="PANTHER" id="PTHR45676">
    <property type="entry name" value="RING-H2 FINGER PROTEIN ATL51-RELATED"/>
    <property type="match status" value="1"/>
</dbReference>
<feature type="transmembrane region" description="Helical" evidence="2">
    <location>
        <begin position="26"/>
        <end position="52"/>
    </location>
</feature>
<dbReference type="Gene3D" id="3.30.40.10">
    <property type="entry name" value="Zinc/RING finger domain, C3HC4 (zinc finger)"/>
    <property type="match status" value="1"/>
</dbReference>
<dbReference type="PANTHER" id="PTHR45676:SF84">
    <property type="entry name" value="RING-TYPE DOMAIN-CONTAINING PROTEIN"/>
    <property type="match status" value="1"/>
</dbReference>
<dbReference type="OMA" id="LIIIRWC"/>
<dbReference type="AlphaFoldDB" id="A0A7N0VFG8"/>
<name>A0A7N0VFG8_KALFE</name>
<dbReference type="PROSITE" id="PS50089">
    <property type="entry name" value="ZF_RING_2"/>
    <property type="match status" value="1"/>
</dbReference>
<dbReference type="InterPro" id="IPR001841">
    <property type="entry name" value="Znf_RING"/>
</dbReference>
<keyword evidence="2" id="KW-0472">Membrane</keyword>
<keyword evidence="1" id="KW-0862">Zinc</keyword>
<dbReference type="SMART" id="SM00184">
    <property type="entry name" value="RING"/>
    <property type="match status" value="1"/>
</dbReference>